<evidence type="ECO:0008006" key="4">
    <source>
        <dbReference type="Google" id="ProtNLM"/>
    </source>
</evidence>
<dbReference type="Pfam" id="PF03762">
    <property type="entry name" value="VOMI"/>
    <property type="match status" value="1"/>
</dbReference>
<accession>A0A226F523</accession>
<dbReference type="STRING" id="158441.A0A226F523"/>
<keyword evidence="3" id="KW-1185">Reference proteome</keyword>
<feature type="region of interest" description="Disordered" evidence="1">
    <location>
        <begin position="540"/>
        <end position="638"/>
    </location>
</feature>
<reference evidence="2 3" key="1">
    <citation type="submission" date="2015-12" db="EMBL/GenBank/DDBJ databases">
        <title>The genome of Folsomia candida.</title>
        <authorList>
            <person name="Faddeeva A."/>
            <person name="Derks M.F."/>
            <person name="Anvar Y."/>
            <person name="Smit S."/>
            <person name="Van Straalen N."/>
            <person name="Roelofs D."/>
        </authorList>
    </citation>
    <scope>NUCLEOTIDE SEQUENCE [LARGE SCALE GENOMIC DNA]</scope>
    <source>
        <strain evidence="2 3">VU population</strain>
        <tissue evidence="2">Whole body</tissue>
    </source>
</reference>
<feature type="compositionally biased region" description="Low complexity" evidence="1">
    <location>
        <begin position="690"/>
        <end position="714"/>
    </location>
</feature>
<feature type="region of interest" description="Disordered" evidence="1">
    <location>
        <begin position="737"/>
        <end position="920"/>
    </location>
</feature>
<feature type="compositionally biased region" description="Polar residues" evidence="1">
    <location>
        <begin position="831"/>
        <end position="860"/>
    </location>
</feature>
<feature type="compositionally biased region" description="Low complexity" evidence="1">
    <location>
        <begin position="576"/>
        <end position="599"/>
    </location>
</feature>
<comment type="caution">
    <text evidence="2">The sequence shown here is derived from an EMBL/GenBank/DDBJ whole genome shotgun (WGS) entry which is preliminary data.</text>
</comment>
<gene>
    <name evidence="2" type="ORF">Fcan01_01000</name>
</gene>
<feature type="region of interest" description="Disordered" evidence="1">
    <location>
        <begin position="684"/>
        <end position="714"/>
    </location>
</feature>
<sequence>MAIIKPLKKMEGLFSMRNLYRFILLFTYLTDSAVNSAIATSRRASIPKKSPYSQSAWTSHFECPPNHFVIGTQLLFKKSSNEIIEKQKRTRNPTAKLDLGFETVFGIKVDCYSFENGTLVSGKFIPGLIYNKDNNEDGKNYATFDEPDSNSTQLYNVCTNSFELGNHFGFGVGVEMKYSPVSSEVTDFAMYCNTKESLERIYPLNRNFAGKPNAVGVWKLPKLCAWSEYICGQRLRYDTISYAVKDIRIKCCSAFTENVGWRSYRGATDGIILQSIPPPSSIIASLGVPDRSEYQNGHYISEFDHPYFWEWAFCPQSQYVTGMQMQVEKGQFRLSCTDINQPKPRRQTDLEMSEDTSSDLFNENISIGIWEFEEELSERAECPGVAIGFQILYSDRFETIQAIRLFCSFSNSPKQIPYIKTILPVRDITTAKYVWGKPEMCLKNQAICGFKAKTSLDATHHLKVKCCTVPRMEEICVPHDAYELVVECDALAAHAETSCQYTLSEGVTISRQYVASTKNEQQLRNSLSKEWTLTGSETLRETEGSMDSLTNSNSQGVSTSVGNTASNSVSNSDTRGQSTSHTKGSSSSHTQGHSWGTTHGRTEGSSVDNTRTSGLTVSTGFTQRENVGSTSSRGGATSQTILATTSTGQTYSDSTSDTIGVSEGWMGATSRGSSVGAGVTDSFSNSDSWSNTGSFSQSQGSQDSSTSDTRSSIGGSAGGKFLGIGAELNTNFEQGYSYTQSNSRDESRSESNTLGGDNTRQQGVSKNVENNRQHSFQQSGEGSASKTGSKGQENRHDSSIAQGSENSANWQDSVTRDRGTEHSQGVEKSESQSQTFRQSVENTFTSNEQSNVENTQTENQSETKEDTVTNQKTMTSEASRTSTDTKNFETSFQVSKQISKDVSKEVSASTSGKDGTAQDRQFTTGYDWSKTSGQTWTVQKEYQVGMTVPAGMRTKLFQAVGYCGNFQVRTNNFKREDELAEWRKDETH</sequence>
<dbReference type="SUPFAM" id="SSF51092">
    <property type="entry name" value="Vitelline membrane outer protein-I (VMO-I)"/>
    <property type="match status" value="1"/>
</dbReference>
<name>A0A226F523_FOLCA</name>
<organism evidence="2 3">
    <name type="scientific">Folsomia candida</name>
    <name type="common">Springtail</name>
    <dbReference type="NCBI Taxonomy" id="158441"/>
    <lineage>
        <taxon>Eukaryota</taxon>
        <taxon>Metazoa</taxon>
        <taxon>Ecdysozoa</taxon>
        <taxon>Arthropoda</taxon>
        <taxon>Hexapoda</taxon>
        <taxon>Collembola</taxon>
        <taxon>Entomobryomorpha</taxon>
        <taxon>Isotomoidea</taxon>
        <taxon>Isotomidae</taxon>
        <taxon>Proisotominae</taxon>
        <taxon>Folsomia</taxon>
    </lineage>
</organism>
<protein>
    <recommendedName>
        <fullName evidence="4">Vitelline membrane outer layer protein 1</fullName>
    </recommendedName>
</protein>
<evidence type="ECO:0000313" key="3">
    <source>
        <dbReference type="Proteomes" id="UP000198287"/>
    </source>
</evidence>
<dbReference type="InterPro" id="IPR005515">
    <property type="entry name" value="VOMI"/>
</dbReference>
<feature type="compositionally biased region" description="Polar residues" evidence="1">
    <location>
        <begin position="753"/>
        <end position="791"/>
    </location>
</feature>
<evidence type="ECO:0000256" key="1">
    <source>
        <dbReference type="SAM" id="MobiDB-lite"/>
    </source>
</evidence>
<feature type="compositionally biased region" description="Polar residues" evidence="1">
    <location>
        <begin position="906"/>
        <end position="920"/>
    </location>
</feature>
<feature type="compositionally biased region" description="Polar residues" evidence="1">
    <location>
        <begin position="603"/>
        <end position="638"/>
    </location>
</feature>
<evidence type="ECO:0000313" key="2">
    <source>
        <dbReference type="EMBL" id="OXA64912.1"/>
    </source>
</evidence>
<feature type="compositionally biased region" description="Polar residues" evidence="1">
    <location>
        <begin position="545"/>
        <end position="575"/>
    </location>
</feature>
<dbReference type="InterPro" id="IPR036706">
    <property type="entry name" value="VOMI_sf"/>
</dbReference>
<feature type="compositionally biased region" description="Polar residues" evidence="1">
    <location>
        <begin position="868"/>
        <end position="897"/>
    </location>
</feature>
<dbReference type="AlphaFoldDB" id="A0A226F523"/>
<dbReference type="Proteomes" id="UP000198287">
    <property type="component" value="Unassembled WGS sequence"/>
</dbReference>
<dbReference type="EMBL" id="LNIX01000001">
    <property type="protein sequence ID" value="OXA64912.1"/>
    <property type="molecule type" value="Genomic_DNA"/>
</dbReference>
<proteinExistence type="predicted"/>
<feature type="compositionally biased region" description="Basic and acidic residues" evidence="1">
    <location>
        <begin position="814"/>
        <end position="830"/>
    </location>
</feature>
<feature type="compositionally biased region" description="Polar residues" evidence="1">
    <location>
        <begin position="799"/>
        <end position="813"/>
    </location>
</feature>